<comment type="subcellular location">
    <subcellularLocation>
        <location evidence="1">Endoplasmic reticulum membrane</location>
        <topology evidence="1">Multi-pass membrane protein</topology>
    </subcellularLocation>
</comment>
<evidence type="ECO:0000256" key="2">
    <source>
        <dbReference type="ARBA" id="ARBA00004687"/>
    </source>
</evidence>
<dbReference type="AlphaFoldDB" id="A0A1F7HGT9"/>
<keyword evidence="7" id="KW-0256">Endoplasmic reticulum</keyword>
<sequence length="372" mass="42900">MKKLWEKDKNIVLFIFKAFTAWKLSLFLIEFLSKIIPLNRGYLGSVPWANFDGVHYLSIAENGYGIYQQAFFPFFPLMLKFLSFIFLGNYIIAGLVIAHLSFFIALYFFYKLIKLDYSEKIASWSVLFLIFFPTSFFFASIYTESLLLIFVILSFYLARKKNFILAGVIAGFASATKLVGIFLLPALILEFYLQNKDRIYLKSYILNLISIIVLSSSGLVAYIFYLWKVYGDPLLFVHSLSAFGVGRSGGELIFLPQVIFRYFKIFSTVPFFTHDVPIALLEFSLFFIFLFILVFNIKKIRLFYLIFGILAIMTPTLSGTLSSMPRYLLVVFPVFIILGCLKNNFLKFSLLIVSLVLLVILTSYFLRGYFIA</sequence>
<dbReference type="EMBL" id="MFZV01000044">
    <property type="protein sequence ID" value="OGK30460.1"/>
    <property type="molecule type" value="Genomic_DNA"/>
</dbReference>
<dbReference type="GO" id="GO:0004376">
    <property type="term" value="F:GPI mannosyltransferase activity"/>
    <property type="evidence" value="ECO:0007669"/>
    <property type="project" value="InterPro"/>
</dbReference>
<feature type="transmembrane region" description="Helical" evidence="10">
    <location>
        <begin position="302"/>
        <end position="318"/>
    </location>
</feature>
<feature type="transmembrane region" description="Helical" evidence="10">
    <location>
        <begin position="121"/>
        <end position="143"/>
    </location>
</feature>
<keyword evidence="3" id="KW-0337">GPI-anchor biosynthesis</keyword>
<feature type="transmembrane region" description="Helical" evidence="10">
    <location>
        <begin position="276"/>
        <end position="295"/>
    </location>
</feature>
<dbReference type="PANTHER" id="PTHR12468">
    <property type="entry name" value="GPI MANNOSYLTRANSFERASE 2"/>
    <property type="match status" value="1"/>
</dbReference>
<evidence type="ECO:0000256" key="9">
    <source>
        <dbReference type="ARBA" id="ARBA00023136"/>
    </source>
</evidence>
<keyword evidence="5" id="KW-0808">Transferase</keyword>
<feature type="transmembrane region" description="Helical" evidence="10">
    <location>
        <begin position="81"/>
        <end position="109"/>
    </location>
</feature>
<comment type="pathway">
    <text evidence="2">Glycolipid biosynthesis; glycosylphosphatidylinositol-anchor biosynthesis.</text>
</comment>
<dbReference type="GO" id="GO:0006506">
    <property type="term" value="P:GPI anchor biosynthetic process"/>
    <property type="evidence" value="ECO:0007669"/>
    <property type="project" value="UniProtKB-UniPathway"/>
</dbReference>
<evidence type="ECO:0000256" key="8">
    <source>
        <dbReference type="ARBA" id="ARBA00022989"/>
    </source>
</evidence>
<keyword evidence="8 10" id="KW-1133">Transmembrane helix</keyword>
<keyword evidence="9 10" id="KW-0472">Membrane</keyword>
<proteinExistence type="predicted"/>
<feature type="transmembrane region" description="Helical" evidence="10">
    <location>
        <begin position="324"/>
        <end position="341"/>
    </location>
</feature>
<name>A0A1F7HGT9_9BACT</name>
<keyword evidence="4" id="KW-0328">Glycosyltransferase</keyword>
<evidence type="ECO:0000313" key="12">
    <source>
        <dbReference type="Proteomes" id="UP000177199"/>
    </source>
</evidence>
<evidence type="ECO:0000256" key="10">
    <source>
        <dbReference type="SAM" id="Phobius"/>
    </source>
</evidence>
<organism evidence="11 12">
    <name type="scientific">Candidatus Roizmanbacteria bacterium RIFCSPHIGHO2_12_FULL_33_9</name>
    <dbReference type="NCBI Taxonomy" id="1802045"/>
    <lineage>
        <taxon>Bacteria</taxon>
        <taxon>Candidatus Roizmaniibacteriota</taxon>
    </lineage>
</organism>
<accession>A0A1F7HGT9</accession>
<feature type="transmembrane region" description="Helical" evidence="10">
    <location>
        <begin position="348"/>
        <end position="366"/>
    </location>
</feature>
<reference evidence="11 12" key="1">
    <citation type="journal article" date="2016" name="Nat. Commun.">
        <title>Thousands of microbial genomes shed light on interconnected biogeochemical processes in an aquifer system.</title>
        <authorList>
            <person name="Anantharaman K."/>
            <person name="Brown C.T."/>
            <person name="Hug L.A."/>
            <person name="Sharon I."/>
            <person name="Castelle C.J."/>
            <person name="Probst A.J."/>
            <person name="Thomas B.C."/>
            <person name="Singh A."/>
            <person name="Wilkins M.J."/>
            <person name="Karaoz U."/>
            <person name="Brodie E.L."/>
            <person name="Williams K.H."/>
            <person name="Hubbard S.S."/>
            <person name="Banfield J.F."/>
        </authorList>
    </citation>
    <scope>NUCLEOTIDE SEQUENCE [LARGE SCALE GENOMIC DNA]</scope>
</reference>
<dbReference type="Proteomes" id="UP000177199">
    <property type="component" value="Unassembled WGS sequence"/>
</dbReference>
<dbReference type="GO" id="GO:0000009">
    <property type="term" value="F:alpha-1,6-mannosyltransferase activity"/>
    <property type="evidence" value="ECO:0007669"/>
    <property type="project" value="InterPro"/>
</dbReference>
<evidence type="ECO:0000256" key="5">
    <source>
        <dbReference type="ARBA" id="ARBA00022679"/>
    </source>
</evidence>
<gene>
    <name evidence="11" type="ORF">A3F29_00455</name>
</gene>
<keyword evidence="6 10" id="KW-0812">Transmembrane</keyword>
<dbReference type="GO" id="GO:0031501">
    <property type="term" value="C:mannosyltransferase complex"/>
    <property type="evidence" value="ECO:0007669"/>
    <property type="project" value="TreeGrafter"/>
</dbReference>
<comment type="caution">
    <text evidence="11">The sequence shown here is derived from an EMBL/GenBank/DDBJ whole genome shotgun (WGS) entry which is preliminary data.</text>
</comment>
<dbReference type="PANTHER" id="PTHR12468:SF2">
    <property type="entry name" value="GPI MANNOSYLTRANSFERASE 2"/>
    <property type="match status" value="1"/>
</dbReference>
<dbReference type="UniPathway" id="UPA00196"/>
<dbReference type="InterPro" id="IPR007315">
    <property type="entry name" value="PIG-V/Gpi18"/>
</dbReference>
<dbReference type="GO" id="GO:0016020">
    <property type="term" value="C:membrane"/>
    <property type="evidence" value="ECO:0007669"/>
    <property type="project" value="GOC"/>
</dbReference>
<evidence type="ECO:0000256" key="1">
    <source>
        <dbReference type="ARBA" id="ARBA00004477"/>
    </source>
</evidence>
<evidence type="ECO:0000256" key="4">
    <source>
        <dbReference type="ARBA" id="ARBA00022676"/>
    </source>
</evidence>
<feature type="transmembrane region" description="Helical" evidence="10">
    <location>
        <begin position="12"/>
        <end position="32"/>
    </location>
</feature>
<evidence type="ECO:0000256" key="7">
    <source>
        <dbReference type="ARBA" id="ARBA00022824"/>
    </source>
</evidence>
<protein>
    <submittedName>
        <fullName evidence="11">Uncharacterized protein</fullName>
    </submittedName>
</protein>
<evidence type="ECO:0000256" key="6">
    <source>
        <dbReference type="ARBA" id="ARBA00022692"/>
    </source>
</evidence>
<feature type="transmembrane region" description="Helical" evidence="10">
    <location>
        <begin position="204"/>
        <end position="227"/>
    </location>
</feature>
<feature type="transmembrane region" description="Helical" evidence="10">
    <location>
        <begin position="163"/>
        <end position="192"/>
    </location>
</feature>
<evidence type="ECO:0000313" key="11">
    <source>
        <dbReference type="EMBL" id="OGK30460.1"/>
    </source>
</evidence>
<evidence type="ECO:0000256" key="3">
    <source>
        <dbReference type="ARBA" id="ARBA00022502"/>
    </source>
</evidence>